<dbReference type="Proteomes" id="UP001057375">
    <property type="component" value="Unassembled WGS sequence"/>
</dbReference>
<feature type="non-terminal residue" evidence="3">
    <location>
        <position position="1"/>
    </location>
</feature>
<accession>A0ABQ5KQ55</accession>
<feature type="compositionally biased region" description="Basic and acidic residues" evidence="1">
    <location>
        <begin position="486"/>
        <end position="503"/>
    </location>
</feature>
<feature type="transmembrane region" description="Helical" evidence="2">
    <location>
        <begin position="26"/>
        <end position="46"/>
    </location>
</feature>
<keyword evidence="2" id="KW-0812">Transmembrane</keyword>
<sequence>ALVSGYQLVLGSSQIFIDEKIVQSTIGPLQLTFIGVLVSSIFFAIFKAAYLIVFPPLLAFIGLFITNSLFSYAYKSQDDLNRLEEMDIQLVENVIQKYSDRNFDVENFVDDQKKRFYIKKQLLKSIKYVSEEFNQWTVSCAFSSEIWDPIVLGIPANELLEHDIITNYYDLNPYLTTILHKEKVEMLFPSVEEDPSFCGAVLTWVCTINRMFENKTLQTMCYSRDGDSRFSSWLSSLTSTLSPAISGVSFSMIAPLRQQIVVLVPSGLTTLATIQHIMFHITYTQTHNTSLCWAIMRCFGDVEMIPEKGAIHKLEPSKLFRSIPIASLLSPLPFSYLGALHQMLLGDPSLGVHLFSASLKPTVKVMQEKKKGLIPVVRGGAVEMGKIGDADDEKEEETEDFEHDDSSKMVVTRYYVKNPSKLTLALKYYLPHTILRCNYVVHKMLQDVLLPRSMFSNPLHRMISSRENELHSMLLKDQEESEEEKIEASRFDTKEATEESSVDGRDSLLMRHEKLKSMYFSPSIDSSIMRPMAFHNIQLRQYIYRRAKFALDYRRNILRFRLVEPVIPKLESQEFTPDAVLLESYFATQKGVILHSKRIFRSISLSDYLYDDLAYQTSEKEQIQKELQRTESKQQKRRISEKGEDISPSVEDQIRKENLSVFQTSASSASIISLPAPASIVVPQSSFSGSIMSLYPSDDCENDYVFAHRDYEKPTIHICPGRRLVSVFQYEPDSILPSRRVRFALAPLMGSTLDSTIKSCSSQASSYMEFRSKHMSVTSDSVEHRAIKTALKILEDTHKIAETILVADHNCTPTFKEAVGHLSSIMHSKCRLVLLSVDSFDPSRGNVIKSKLYMHEQGRNQCAPTRAHHTLPSIPFHSPPIVEVKGFPTSTQLGVCDCLVFFDSKTGFPEGALILSSRFDAPALVFLNLNLFYEMNYIPSTTLCVGLPSAPPPHTFARAIPSLWHATRSFAGTGEVFSPIHSSMFIEVARKVASLVDCSYTHPLHEHCVWPSSCWDLLGEKVAKKGFSIRGLPPYNCKILKKVFTVRDLSGLKYDQETEADLKYIKSSVEELMFSGAISKAVSVVAYSSLFTDSYSHASALIRLSTLCGEDIMSIFEGFYESPMVSQISHLFGSYGDAVATRLALINSLKNLISLARMSMDDIIIKIALLKCDGIQTQQVLLLLEMVFALGSVSPERLIDLGIRKQEDLLFHIVHLQSSLASAVTKKSMVGKHPIPLEPIPQEPSTKISVDQTFKRVRMGAGVM</sequence>
<evidence type="ECO:0000313" key="4">
    <source>
        <dbReference type="Proteomes" id="UP001057375"/>
    </source>
</evidence>
<reference evidence="3" key="1">
    <citation type="submission" date="2022-03" db="EMBL/GenBank/DDBJ databases">
        <title>Draft genome sequence of Aduncisulcus paluster, a free-living microaerophilic Fornicata.</title>
        <authorList>
            <person name="Yuyama I."/>
            <person name="Kume K."/>
            <person name="Tamura T."/>
            <person name="Inagaki Y."/>
            <person name="Hashimoto T."/>
        </authorList>
    </citation>
    <scope>NUCLEOTIDE SEQUENCE</scope>
    <source>
        <strain evidence="3">NY0171</strain>
    </source>
</reference>
<feature type="region of interest" description="Disordered" evidence="1">
    <location>
        <begin position="626"/>
        <end position="647"/>
    </location>
</feature>
<keyword evidence="2" id="KW-1133">Transmembrane helix</keyword>
<feature type="compositionally biased region" description="Basic and acidic residues" evidence="1">
    <location>
        <begin position="626"/>
        <end position="645"/>
    </location>
</feature>
<evidence type="ECO:0000256" key="1">
    <source>
        <dbReference type="SAM" id="MobiDB-lite"/>
    </source>
</evidence>
<protein>
    <submittedName>
        <fullName evidence="3">Uncharacterized protein</fullName>
    </submittedName>
</protein>
<feature type="transmembrane region" description="Helical" evidence="2">
    <location>
        <begin position="53"/>
        <end position="74"/>
    </location>
</feature>
<evidence type="ECO:0000256" key="2">
    <source>
        <dbReference type="SAM" id="Phobius"/>
    </source>
</evidence>
<gene>
    <name evidence="3" type="ORF">ADUPG1_007948</name>
</gene>
<dbReference type="EMBL" id="BQXS01010840">
    <property type="protein sequence ID" value="GKT34627.1"/>
    <property type="molecule type" value="Genomic_DNA"/>
</dbReference>
<feature type="region of interest" description="Disordered" evidence="1">
    <location>
        <begin position="477"/>
        <end position="503"/>
    </location>
</feature>
<keyword evidence="4" id="KW-1185">Reference proteome</keyword>
<comment type="caution">
    <text evidence="3">The sequence shown here is derived from an EMBL/GenBank/DDBJ whole genome shotgun (WGS) entry which is preliminary data.</text>
</comment>
<proteinExistence type="predicted"/>
<organism evidence="3 4">
    <name type="scientific">Aduncisulcus paluster</name>
    <dbReference type="NCBI Taxonomy" id="2918883"/>
    <lineage>
        <taxon>Eukaryota</taxon>
        <taxon>Metamonada</taxon>
        <taxon>Carpediemonas-like organisms</taxon>
        <taxon>Aduncisulcus</taxon>
    </lineage>
</organism>
<name>A0ABQ5KQ55_9EUKA</name>
<keyword evidence="2" id="KW-0472">Membrane</keyword>
<evidence type="ECO:0000313" key="3">
    <source>
        <dbReference type="EMBL" id="GKT34627.1"/>
    </source>
</evidence>